<feature type="transmembrane region" description="Helical" evidence="1">
    <location>
        <begin position="250"/>
        <end position="271"/>
    </location>
</feature>
<name>A0ABY4Y7C9_9GAMM</name>
<protein>
    <recommendedName>
        <fullName evidence="4">DUF4153 domain-containing protein</fullName>
    </recommendedName>
</protein>
<feature type="transmembrane region" description="Helical" evidence="1">
    <location>
        <begin position="73"/>
        <end position="93"/>
    </location>
</feature>
<keyword evidence="3" id="KW-1185">Reference proteome</keyword>
<accession>A0ABY4Y7C9</accession>
<feature type="transmembrane region" description="Helical" evidence="1">
    <location>
        <begin position="321"/>
        <end position="341"/>
    </location>
</feature>
<evidence type="ECO:0008006" key="4">
    <source>
        <dbReference type="Google" id="ProtNLM"/>
    </source>
</evidence>
<reference evidence="2" key="1">
    <citation type="submission" date="2021-03" db="EMBL/GenBank/DDBJ databases">
        <title>Legionella lytica PCM 2298.</title>
        <authorList>
            <person name="Koper P."/>
        </authorList>
    </citation>
    <scope>NUCLEOTIDE SEQUENCE</scope>
    <source>
        <strain evidence="2">PCM 2298</strain>
    </source>
</reference>
<feature type="transmembrane region" description="Helical" evidence="1">
    <location>
        <begin position="133"/>
        <end position="151"/>
    </location>
</feature>
<dbReference type="Proteomes" id="UP001057474">
    <property type="component" value="Chromosome"/>
</dbReference>
<feature type="transmembrane region" description="Helical" evidence="1">
    <location>
        <begin position="37"/>
        <end position="61"/>
    </location>
</feature>
<feature type="transmembrane region" description="Helical" evidence="1">
    <location>
        <begin position="219"/>
        <end position="238"/>
    </location>
</feature>
<feature type="transmembrane region" description="Helical" evidence="1">
    <location>
        <begin position="291"/>
        <end position="309"/>
    </location>
</feature>
<keyword evidence="1" id="KW-1133">Transmembrane helix</keyword>
<feature type="transmembrane region" description="Helical" evidence="1">
    <location>
        <begin position="182"/>
        <end position="199"/>
    </location>
</feature>
<evidence type="ECO:0000313" key="2">
    <source>
        <dbReference type="EMBL" id="USQ13444.1"/>
    </source>
</evidence>
<dbReference type="RefSeq" id="WP_252579742.1">
    <property type="nucleotide sequence ID" value="NZ_CP071527.1"/>
</dbReference>
<feature type="transmembrane region" description="Helical" evidence="1">
    <location>
        <begin position="99"/>
        <end position="121"/>
    </location>
</feature>
<keyword evidence="1" id="KW-0812">Transmembrane</keyword>
<evidence type="ECO:0000256" key="1">
    <source>
        <dbReference type="SAM" id="Phobius"/>
    </source>
</evidence>
<feature type="transmembrane region" description="Helical" evidence="1">
    <location>
        <begin position="7"/>
        <end position="25"/>
    </location>
</feature>
<feature type="transmembrane region" description="Helical" evidence="1">
    <location>
        <begin position="353"/>
        <end position="375"/>
    </location>
</feature>
<evidence type="ECO:0000313" key="3">
    <source>
        <dbReference type="Proteomes" id="UP001057474"/>
    </source>
</evidence>
<proteinExistence type="predicted"/>
<keyword evidence="1" id="KW-0472">Membrane</keyword>
<dbReference type="EMBL" id="CP071527">
    <property type="protein sequence ID" value="USQ13444.1"/>
    <property type="molecule type" value="Genomic_DNA"/>
</dbReference>
<sequence>MTTKKGIYIFALIGLLLGFSLDYAYRLHESAWASSSINNGFSILFSCIYIITFSTIFALLYTLAYNETHRLRLLVTSVIGALILSFCFLGKTGDDLTEHLLIFAWAFPVYVYIGFSFHYAIHHDNTWKINYSTLFAAVWNMFILLCIAGLFTSLANLLVLLAALLFSTLGYEYLWNLYSNDIHFTLILNSTLFFIGLGVGQQNINIIYNLRFLLLRMMYYLLPFFALTSIVYFILYQIGPAAAQTLPDYINPLPILITLVFIGILFFNAYYQDGDVEKETAAPIWLKWLLKIYRVILLFLILMMLLEIYRKNAYMDINGIICLLAVFFYGLLYALSVFVSAERERTWIQSGNIAIALFFMASLFVLNLPYIPLAFDVGKKPAHITPIFSLSEPQKNNALSEGENNG</sequence>
<gene>
    <name evidence="2" type="ORF">J2N86_12240</name>
</gene>
<organism evidence="2 3">
    <name type="scientific">Legionella lytica</name>
    <dbReference type="NCBI Taxonomy" id="96232"/>
    <lineage>
        <taxon>Bacteria</taxon>
        <taxon>Pseudomonadati</taxon>
        <taxon>Pseudomonadota</taxon>
        <taxon>Gammaproteobacteria</taxon>
        <taxon>Legionellales</taxon>
        <taxon>Legionellaceae</taxon>
        <taxon>Legionella</taxon>
    </lineage>
</organism>